<protein>
    <recommendedName>
        <fullName evidence="3">Reverse transcriptase domain-containing protein</fullName>
    </recommendedName>
</protein>
<organism evidence="1 2">
    <name type="scientific">Oryza glaberrima</name>
    <name type="common">African rice</name>
    <dbReference type="NCBI Taxonomy" id="4538"/>
    <lineage>
        <taxon>Eukaryota</taxon>
        <taxon>Viridiplantae</taxon>
        <taxon>Streptophyta</taxon>
        <taxon>Embryophyta</taxon>
        <taxon>Tracheophyta</taxon>
        <taxon>Spermatophyta</taxon>
        <taxon>Magnoliopsida</taxon>
        <taxon>Liliopsida</taxon>
        <taxon>Poales</taxon>
        <taxon>Poaceae</taxon>
        <taxon>BOP clade</taxon>
        <taxon>Oryzoideae</taxon>
        <taxon>Oryzeae</taxon>
        <taxon>Oryzinae</taxon>
        <taxon>Oryza</taxon>
    </lineage>
</organism>
<evidence type="ECO:0000313" key="2">
    <source>
        <dbReference type="Proteomes" id="UP000007306"/>
    </source>
</evidence>
<dbReference type="eggNOG" id="ENOG502R4R0">
    <property type="taxonomic scope" value="Eukaryota"/>
</dbReference>
<dbReference type="Gramene" id="ORGLA02G0132600.1">
    <property type="protein sequence ID" value="ORGLA02G0132600.1"/>
    <property type="gene ID" value="ORGLA02G0132600"/>
</dbReference>
<name>I1P020_ORYGL</name>
<dbReference type="HOGENOM" id="CLU_124117_0_0_1"/>
<dbReference type="STRING" id="4538.I1P020"/>
<dbReference type="EnsemblPlants" id="ORGLA02G0132600.1">
    <property type="protein sequence ID" value="ORGLA02G0132600.1"/>
    <property type="gene ID" value="ORGLA02G0132600"/>
</dbReference>
<reference evidence="1" key="1">
    <citation type="submission" date="2015-06" db="UniProtKB">
        <authorList>
            <consortium name="EnsemblPlants"/>
        </authorList>
    </citation>
    <scope>IDENTIFICATION</scope>
</reference>
<evidence type="ECO:0000313" key="1">
    <source>
        <dbReference type="EnsemblPlants" id="ORGLA02G0132600.1"/>
    </source>
</evidence>
<dbReference type="AlphaFoldDB" id="I1P020"/>
<reference evidence="1 2" key="2">
    <citation type="submission" date="2018-04" db="EMBL/GenBank/DDBJ databases">
        <title>OglaRS2 (Oryza glaberrima Reference Sequence Version 2).</title>
        <authorList>
            <person name="Zhang J."/>
            <person name="Kudrna D."/>
            <person name="Lee S."/>
            <person name="Talag J."/>
            <person name="Rajasekar S."/>
            <person name="Wing R.A."/>
        </authorList>
    </citation>
    <scope>NUCLEOTIDE SEQUENCE [LARGE SCALE GENOMIC DNA]</scope>
    <source>
        <strain evidence="1 2">cv. IRGC 96717</strain>
    </source>
</reference>
<proteinExistence type="predicted"/>
<accession>I1P020</accession>
<sequence length="188" mass="21700">MSPILFNIVVDMLEVLIERTKGDGQIRGVIPHLVEDGLSILQYADDTIIFLDHDLEHAKNMKAIMRAIVGQKLIEWNDLILRLANITLANEADYFVWSLHKNGQFSIQSMYIANMNSNVRIQKRILWDLKIPLKIKVIFMSSYWLHFWSTMLPQEEYDTMCNGAMLLVSTAEGLLLNYGWRSSIRIAS</sequence>
<keyword evidence="2" id="KW-1185">Reference proteome</keyword>
<dbReference type="Proteomes" id="UP000007306">
    <property type="component" value="Chromosome 2"/>
</dbReference>
<evidence type="ECO:0008006" key="3">
    <source>
        <dbReference type="Google" id="ProtNLM"/>
    </source>
</evidence>